<evidence type="ECO:0000256" key="4">
    <source>
        <dbReference type="SAM" id="MobiDB-lite"/>
    </source>
</evidence>
<dbReference type="Pfam" id="PF13041">
    <property type="entry name" value="PPR_2"/>
    <property type="match status" value="1"/>
</dbReference>
<dbReference type="Proteomes" id="UP000829196">
    <property type="component" value="Unassembled WGS sequence"/>
</dbReference>
<dbReference type="InterPro" id="IPR002885">
    <property type="entry name" value="PPR_rpt"/>
</dbReference>
<comment type="similarity">
    <text evidence="1">Belongs to the PPR family. P subfamily.</text>
</comment>
<dbReference type="NCBIfam" id="TIGR00756">
    <property type="entry name" value="PPR"/>
    <property type="match status" value="2"/>
</dbReference>
<accession>A0A8T3A8P6</accession>
<evidence type="ECO:0000313" key="5">
    <source>
        <dbReference type="EMBL" id="KAI0492508.1"/>
    </source>
</evidence>
<dbReference type="AlphaFoldDB" id="A0A8T3A8P6"/>
<dbReference type="PROSITE" id="PS51375">
    <property type="entry name" value="PPR"/>
    <property type="match status" value="2"/>
</dbReference>
<dbReference type="InterPro" id="IPR011990">
    <property type="entry name" value="TPR-like_helical_dom_sf"/>
</dbReference>
<dbReference type="OrthoDB" id="185373at2759"/>
<comment type="caution">
    <text evidence="5">The sequence shown here is derived from an EMBL/GenBank/DDBJ whole genome shotgun (WGS) entry which is preliminary data.</text>
</comment>
<organism evidence="5 6">
    <name type="scientific">Dendrobium nobile</name>
    <name type="common">Orchid</name>
    <dbReference type="NCBI Taxonomy" id="94219"/>
    <lineage>
        <taxon>Eukaryota</taxon>
        <taxon>Viridiplantae</taxon>
        <taxon>Streptophyta</taxon>
        <taxon>Embryophyta</taxon>
        <taxon>Tracheophyta</taxon>
        <taxon>Spermatophyta</taxon>
        <taxon>Magnoliopsida</taxon>
        <taxon>Liliopsida</taxon>
        <taxon>Asparagales</taxon>
        <taxon>Orchidaceae</taxon>
        <taxon>Epidendroideae</taxon>
        <taxon>Malaxideae</taxon>
        <taxon>Dendrobiinae</taxon>
        <taxon>Dendrobium</taxon>
    </lineage>
</organism>
<evidence type="ECO:0000256" key="1">
    <source>
        <dbReference type="ARBA" id="ARBA00007626"/>
    </source>
</evidence>
<feature type="repeat" description="PPR" evidence="3">
    <location>
        <begin position="123"/>
        <end position="157"/>
    </location>
</feature>
<keyword evidence="6" id="KW-1185">Reference proteome</keyword>
<feature type="region of interest" description="Disordered" evidence="4">
    <location>
        <begin position="1"/>
        <end position="22"/>
    </location>
</feature>
<gene>
    <name evidence="5" type="ORF">KFK09_026781</name>
</gene>
<protein>
    <recommendedName>
        <fullName evidence="7">Pentatricopeptide repeat-containing protein</fullName>
    </recommendedName>
</protein>
<evidence type="ECO:0000256" key="3">
    <source>
        <dbReference type="PROSITE-ProRule" id="PRU00708"/>
    </source>
</evidence>
<reference evidence="5" key="1">
    <citation type="journal article" date="2022" name="Front. Genet.">
        <title>Chromosome-Scale Assembly of the Dendrobium nobile Genome Provides Insights Into the Molecular Mechanism of the Biosynthesis of the Medicinal Active Ingredient of Dendrobium.</title>
        <authorList>
            <person name="Xu Q."/>
            <person name="Niu S.-C."/>
            <person name="Li K.-L."/>
            <person name="Zheng P.-J."/>
            <person name="Zhang X.-J."/>
            <person name="Jia Y."/>
            <person name="Liu Y."/>
            <person name="Niu Y.-X."/>
            <person name="Yu L.-H."/>
            <person name="Chen D.-F."/>
            <person name="Zhang G.-Q."/>
        </authorList>
    </citation>
    <scope>NUCLEOTIDE SEQUENCE</scope>
    <source>
        <tissue evidence="5">Leaf</tissue>
    </source>
</reference>
<sequence length="202" mass="23392">MRYFEEREISEEREREKEKEKSWFSETAEHFSSDAAVGKSEDLVVRAREQEIGIDPDLQMCDRLLTEEKFNDFFEFLDEMKELNVPLSKEVYSSVICAYIKQGNLAEAEKTFAMMKATGCMPDVITYTSMINAYRITDDWKKAWDVFVEMRVNNIKPDPIACSALMEALNRGCQSAMVLQLNYEFTSNLLSYSSKGNQDDQT</sequence>
<evidence type="ECO:0008006" key="7">
    <source>
        <dbReference type="Google" id="ProtNLM"/>
    </source>
</evidence>
<dbReference type="PANTHER" id="PTHR47936:SF1">
    <property type="entry name" value="PENTATRICOPEPTIDE REPEAT-CONTAINING PROTEIN GUN1, CHLOROPLASTIC"/>
    <property type="match status" value="1"/>
</dbReference>
<name>A0A8T3A8P6_DENNO</name>
<dbReference type="Gene3D" id="1.25.40.10">
    <property type="entry name" value="Tetratricopeptide repeat domain"/>
    <property type="match status" value="1"/>
</dbReference>
<proteinExistence type="inferred from homology"/>
<feature type="repeat" description="PPR" evidence="3">
    <location>
        <begin position="88"/>
        <end position="122"/>
    </location>
</feature>
<evidence type="ECO:0000313" key="6">
    <source>
        <dbReference type="Proteomes" id="UP000829196"/>
    </source>
</evidence>
<dbReference type="SMR" id="A0A8T3A8P6"/>
<dbReference type="EMBL" id="JAGYWB010000018">
    <property type="protein sequence ID" value="KAI0492508.1"/>
    <property type="molecule type" value="Genomic_DNA"/>
</dbReference>
<keyword evidence="2" id="KW-0677">Repeat</keyword>
<dbReference type="PANTHER" id="PTHR47936">
    <property type="entry name" value="PPR_LONG DOMAIN-CONTAINING PROTEIN"/>
    <property type="match status" value="1"/>
</dbReference>
<evidence type="ECO:0000256" key="2">
    <source>
        <dbReference type="ARBA" id="ARBA00022737"/>
    </source>
</evidence>